<evidence type="ECO:0000256" key="3">
    <source>
        <dbReference type="ARBA" id="ARBA00022737"/>
    </source>
</evidence>
<dbReference type="PANTHER" id="PTHR24369">
    <property type="entry name" value="ANTIGEN BSP, PUTATIVE-RELATED"/>
    <property type="match status" value="1"/>
</dbReference>
<dbReference type="PANTHER" id="PTHR24369:SF210">
    <property type="entry name" value="CHAOPTIN-RELATED"/>
    <property type="match status" value="1"/>
</dbReference>
<keyword evidence="1" id="KW-0433">Leucine-rich repeat</keyword>
<proteinExistence type="predicted"/>
<evidence type="ECO:0000256" key="2">
    <source>
        <dbReference type="ARBA" id="ARBA00022729"/>
    </source>
</evidence>
<feature type="signal peptide" evidence="4">
    <location>
        <begin position="1"/>
        <end position="19"/>
    </location>
</feature>
<dbReference type="InterPro" id="IPR026906">
    <property type="entry name" value="LRR_5"/>
</dbReference>
<dbReference type="EMBL" id="CAXIEN010000145">
    <property type="protein sequence ID" value="CAL1281577.1"/>
    <property type="molecule type" value="Genomic_DNA"/>
</dbReference>
<keyword evidence="2 4" id="KW-0732">Signal</keyword>
<dbReference type="AlphaFoldDB" id="A0AAV2AC77"/>
<dbReference type="Pfam" id="PF13306">
    <property type="entry name" value="LRR_5"/>
    <property type="match status" value="1"/>
</dbReference>
<keyword evidence="6" id="KW-1185">Reference proteome</keyword>
<evidence type="ECO:0000256" key="1">
    <source>
        <dbReference type="ARBA" id="ARBA00022614"/>
    </source>
</evidence>
<dbReference type="InterPro" id="IPR050541">
    <property type="entry name" value="LRR_TM_domain-containing"/>
</dbReference>
<dbReference type="InterPro" id="IPR032675">
    <property type="entry name" value="LRR_dom_sf"/>
</dbReference>
<dbReference type="Gene3D" id="3.80.10.10">
    <property type="entry name" value="Ribonuclease Inhibitor"/>
    <property type="match status" value="1"/>
</dbReference>
<evidence type="ECO:0000313" key="5">
    <source>
        <dbReference type="EMBL" id="CAL1281577.1"/>
    </source>
</evidence>
<dbReference type="Proteomes" id="UP001497382">
    <property type="component" value="Unassembled WGS sequence"/>
</dbReference>
<organism evidence="5 6">
    <name type="scientific">Larinioides sclopetarius</name>
    <dbReference type="NCBI Taxonomy" id="280406"/>
    <lineage>
        <taxon>Eukaryota</taxon>
        <taxon>Metazoa</taxon>
        <taxon>Ecdysozoa</taxon>
        <taxon>Arthropoda</taxon>
        <taxon>Chelicerata</taxon>
        <taxon>Arachnida</taxon>
        <taxon>Araneae</taxon>
        <taxon>Araneomorphae</taxon>
        <taxon>Entelegynae</taxon>
        <taxon>Araneoidea</taxon>
        <taxon>Araneidae</taxon>
        <taxon>Larinioides</taxon>
    </lineage>
</organism>
<comment type="caution">
    <text evidence="5">The sequence shown here is derived from an EMBL/GenBank/DDBJ whole genome shotgun (WGS) entry which is preliminary data.</text>
</comment>
<reference evidence="5 6" key="1">
    <citation type="submission" date="2024-04" db="EMBL/GenBank/DDBJ databases">
        <authorList>
            <person name="Rising A."/>
            <person name="Reimegard J."/>
            <person name="Sonavane S."/>
            <person name="Akerstrom W."/>
            <person name="Nylinder S."/>
            <person name="Hedman E."/>
            <person name="Kallberg Y."/>
        </authorList>
    </citation>
    <scope>NUCLEOTIDE SEQUENCE [LARGE SCALE GENOMIC DNA]</scope>
</reference>
<name>A0AAV2AC77_9ARAC</name>
<keyword evidence="3" id="KW-0677">Repeat</keyword>
<evidence type="ECO:0000313" key="6">
    <source>
        <dbReference type="Proteomes" id="UP001497382"/>
    </source>
</evidence>
<protein>
    <submittedName>
        <fullName evidence="5">Uncharacterized protein</fullName>
    </submittedName>
</protein>
<dbReference type="GO" id="GO:0005886">
    <property type="term" value="C:plasma membrane"/>
    <property type="evidence" value="ECO:0007669"/>
    <property type="project" value="TreeGrafter"/>
</dbReference>
<dbReference type="SUPFAM" id="SSF52058">
    <property type="entry name" value="L domain-like"/>
    <property type="match status" value="1"/>
</dbReference>
<feature type="chain" id="PRO_5043864209" evidence="4">
    <location>
        <begin position="20"/>
        <end position="321"/>
    </location>
</feature>
<gene>
    <name evidence="5" type="ORF">LARSCL_LOCUS11640</name>
</gene>
<evidence type="ECO:0000256" key="4">
    <source>
        <dbReference type="SAM" id="SignalP"/>
    </source>
</evidence>
<sequence length="321" mass="36397">MNFLLILLFGVGVITCVHSNGRLAGYDTENLCPPPENIAPCICFNAPITNRLTARCSNILNHDEIKTVFDRNPDWGLQDVWIDKFVMPFLPAKMLEEAHFQSLNITSTFLISLFDATPVTTPELNLYLSNVKLLRGFQWSQIANSTLLEMGIWNMTIKSLGQDFKDNMPKGVQRLWFENTGIKSIKNQAFSNLVNLQYLVIKGGSIKKLSRDMFPKPCKVSYLDISHQKIASIPEDFFTDIPDLSVFVFEGNLLTTISEKVFTNHNTFYSFHGNPINCNCSIKWIIGKILPMFLQGECAEPESLKGTELKSLKEDNFKNCH</sequence>
<accession>A0AAV2AC77</accession>